<dbReference type="InterPro" id="IPR050495">
    <property type="entry name" value="ATG22/LtaA_families"/>
</dbReference>
<dbReference type="InterPro" id="IPR024671">
    <property type="entry name" value="Atg22-like"/>
</dbReference>
<evidence type="ECO:0000256" key="2">
    <source>
        <dbReference type="ARBA" id="ARBA00022448"/>
    </source>
</evidence>
<comment type="subcellular location">
    <subcellularLocation>
        <location evidence="1">Cell membrane</location>
        <topology evidence="1">Multi-pass membrane protein</topology>
    </subcellularLocation>
</comment>
<keyword evidence="4 7" id="KW-1133">Transmembrane helix</keyword>
<dbReference type="SUPFAM" id="SSF103473">
    <property type="entry name" value="MFS general substrate transporter"/>
    <property type="match status" value="1"/>
</dbReference>
<keyword evidence="2" id="KW-0813">Transport</keyword>
<reference evidence="9 10" key="1">
    <citation type="submission" date="2016-10" db="EMBL/GenBank/DDBJ databases">
        <authorList>
            <person name="Varghese N."/>
            <person name="Submissions S."/>
        </authorList>
    </citation>
    <scope>NUCLEOTIDE SEQUENCE [LARGE SCALE GENOMIC DNA]</scope>
    <source>
        <strain evidence="9 10">DSM 9169</strain>
    </source>
</reference>
<feature type="transmembrane region" description="Helical" evidence="7">
    <location>
        <begin position="281"/>
        <end position="304"/>
    </location>
</feature>
<feature type="compositionally biased region" description="Low complexity" evidence="6">
    <location>
        <begin position="12"/>
        <end position="29"/>
    </location>
</feature>
<evidence type="ECO:0000256" key="5">
    <source>
        <dbReference type="ARBA" id="ARBA00023136"/>
    </source>
</evidence>
<feature type="domain" description="Major facilitator superfamily (MFS) profile" evidence="8">
    <location>
        <begin position="280"/>
        <end position="482"/>
    </location>
</feature>
<dbReference type="Proteomes" id="UP000198976">
    <property type="component" value="Chromosome I"/>
</dbReference>
<dbReference type="Pfam" id="PF11700">
    <property type="entry name" value="ATG22"/>
    <property type="match status" value="1"/>
</dbReference>
<name>A0ABY0V573_9ACTO</name>
<proteinExistence type="predicted"/>
<evidence type="ECO:0000256" key="6">
    <source>
        <dbReference type="SAM" id="MobiDB-lite"/>
    </source>
</evidence>
<evidence type="ECO:0000256" key="4">
    <source>
        <dbReference type="ARBA" id="ARBA00022989"/>
    </source>
</evidence>
<dbReference type="InterPro" id="IPR036259">
    <property type="entry name" value="MFS_trans_sf"/>
</dbReference>
<feature type="transmembrane region" description="Helical" evidence="7">
    <location>
        <begin position="316"/>
        <end position="337"/>
    </location>
</feature>
<evidence type="ECO:0000313" key="10">
    <source>
        <dbReference type="Proteomes" id="UP000198976"/>
    </source>
</evidence>
<dbReference type="Gene3D" id="1.20.1250.20">
    <property type="entry name" value="MFS general substrate transporter like domains"/>
    <property type="match status" value="2"/>
</dbReference>
<feature type="region of interest" description="Disordered" evidence="6">
    <location>
        <begin position="1"/>
        <end position="31"/>
    </location>
</feature>
<feature type="transmembrane region" description="Helical" evidence="7">
    <location>
        <begin position="144"/>
        <end position="163"/>
    </location>
</feature>
<feature type="transmembrane region" description="Helical" evidence="7">
    <location>
        <begin position="371"/>
        <end position="394"/>
    </location>
</feature>
<dbReference type="EMBL" id="LT629792">
    <property type="protein sequence ID" value="SDT86189.1"/>
    <property type="molecule type" value="Genomic_DNA"/>
</dbReference>
<keyword evidence="5 7" id="KW-0472">Membrane</keyword>
<protein>
    <submittedName>
        <fullName evidence="9">MFS transporter, UMF1 family</fullName>
    </submittedName>
</protein>
<evidence type="ECO:0000256" key="3">
    <source>
        <dbReference type="ARBA" id="ARBA00022692"/>
    </source>
</evidence>
<feature type="transmembrane region" description="Helical" evidence="7">
    <location>
        <begin position="346"/>
        <end position="365"/>
    </location>
</feature>
<feature type="transmembrane region" description="Helical" evidence="7">
    <location>
        <begin position="112"/>
        <end position="132"/>
    </location>
</feature>
<dbReference type="PANTHER" id="PTHR23519:SF1">
    <property type="entry name" value="AUTOPHAGY-RELATED PROTEIN 22"/>
    <property type="match status" value="1"/>
</dbReference>
<feature type="transmembrane region" description="Helical" evidence="7">
    <location>
        <begin position="224"/>
        <end position="242"/>
    </location>
</feature>
<evidence type="ECO:0000259" key="8">
    <source>
        <dbReference type="PROSITE" id="PS50850"/>
    </source>
</evidence>
<dbReference type="PROSITE" id="PS50850">
    <property type="entry name" value="MFS"/>
    <property type="match status" value="1"/>
</dbReference>
<dbReference type="RefSeq" id="WP_082628655.1">
    <property type="nucleotide sequence ID" value="NZ_LT629792.1"/>
</dbReference>
<feature type="transmembrane region" description="Helical" evidence="7">
    <location>
        <begin position="184"/>
        <end position="204"/>
    </location>
</feature>
<evidence type="ECO:0000313" key="9">
    <source>
        <dbReference type="EMBL" id="SDT86189.1"/>
    </source>
</evidence>
<gene>
    <name evidence="9" type="ORF">SAMN04489714_0266</name>
</gene>
<feature type="transmembrane region" description="Helical" evidence="7">
    <location>
        <begin position="83"/>
        <end position="100"/>
    </location>
</feature>
<dbReference type="InterPro" id="IPR020846">
    <property type="entry name" value="MFS_dom"/>
</dbReference>
<organism evidence="9 10">
    <name type="scientific">Schaalia radingae</name>
    <dbReference type="NCBI Taxonomy" id="131110"/>
    <lineage>
        <taxon>Bacteria</taxon>
        <taxon>Bacillati</taxon>
        <taxon>Actinomycetota</taxon>
        <taxon>Actinomycetes</taxon>
        <taxon>Actinomycetales</taxon>
        <taxon>Actinomycetaceae</taxon>
        <taxon>Schaalia</taxon>
    </lineage>
</organism>
<feature type="transmembrane region" description="Helical" evidence="7">
    <location>
        <begin position="41"/>
        <end position="63"/>
    </location>
</feature>
<feature type="transmembrane region" description="Helical" evidence="7">
    <location>
        <begin position="445"/>
        <end position="464"/>
    </location>
</feature>
<evidence type="ECO:0000256" key="7">
    <source>
        <dbReference type="SAM" id="Phobius"/>
    </source>
</evidence>
<evidence type="ECO:0000256" key="1">
    <source>
        <dbReference type="ARBA" id="ARBA00004651"/>
    </source>
</evidence>
<dbReference type="PANTHER" id="PTHR23519">
    <property type="entry name" value="AUTOPHAGY-RELATED PROTEIN 22"/>
    <property type="match status" value="1"/>
</dbReference>
<feature type="transmembrane region" description="Helical" evidence="7">
    <location>
        <begin position="406"/>
        <end position="425"/>
    </location>
</feature>
<sequence length="482" mass="51458">MSQHEQSFEHAPTPSSTSSHSTGSTPPSGSRHHWVLWNKKVVSWALWDWGSAAFNAVATTFVFSVYLTTDGVFAPKVVANENLSLGLTLAGIVIALLAPITGQRADRRGKGGVWLGWFTAMVVLCMLAMFFVAPNSSLGPTGALWLGIGLLGLGNVFFEFASVNYNAMLNHLADKSAMGRISGFGWGLGYVGGIVLLLILFVGFINPEVGWFGVTGENGLNIRVAMVVSAIWFAVFSLPVVLNPPKPKNVSTSDTHESLIDSYKLLWSTVKSLARTSRHTLMFLIASAVFRDGLAGVFTFGAILAGSVFGFSASEVILFAIAANVVAGLATIGFGALDDWIGPKRVIILSLVCMVTSGLLVFFFHSFGKPIFWVLGLILCVFVGPAQSASRSFLARMIPAGREGEVFGLYATTGRAVSFLSPALYYLAIKLGRAVTPPDVDATHWGILGIVVVLLAGLLLLIPIRQESAHLNIYQDSTPSQG</sequence>
<keyword evidence="10" id="KW-1185">Reference proteome</keyword>
<keyword evidence="3 7" id="KW-0812">Transmembrane</keyword>
<accession>A0ABY0V573</accession>